<evidence type="ECO:0000256" key="16">
    <source>
        <dbReference type="ARBA" id="ARBA00023054"/>
    </source>
</evidence>
<dbReference type="Gene3D" id="3.30.40.10">
    <property type="entry name" value="Zinc/RING finger domain, C3HC4 (zinc finger)"/>
    <property type="match status" value="1"/>
</dbReference>
<comment type="function">
    <text evidence="18">Has E3 ubiquitin ligase activity, promoting ubiquitination and degradation of target proteins. Involved in activation of the JAK/STAT pathway. Catalyzes ubiquitination of methylated RBM15. Plays a role in quality control of translation of mitochondrial outer membrane-localized mRNA. As part of the PINK1-regulated signaling, upon mitochondria damage, ubiquitinates ABCE1 and thereby recruits autophagy receptors to the mitochondrial outer membrane to initiate mitophagy.</text>
</comment>
<dbReference type="InterPro" id="IPR034261">
    <property type="entry name" value="CNOT4_RRM"/>
</dbReference>
<dbReference type="InterPro" id="IPR001841">
    <property type="entry name" value="Znf_RING"/>
</dbReference>
<dbReference type="GO" id="GO:0005829">
    <property type="term" value="C:cytosol"/>
    <property type="evidence" value="ECO:0007669"/>
    <property type="project" value="UniProtKB-ARBA"/>
</dbReference>
<dbReference type="FunFam" id="3.30.70.330:FF:000044">
    <property type="entry name" value="Putative ccr4-not transcription complex subunit 4"/>
    <property type="match status" value="1"/>
</dbReference>
<dbReference type="GO" id="GO:0061630">
    <property type="term" value="F:ubiquitin protein ligase activity"/>
    <property type="evidence" value="ECO:0007669"/>
    <property type="project" value="UniProtKB-EC"/>
</dbReference>
<evidence type="ECO:0000256" key="10">
    <source>
        <dbReference type="ARBA" id="ARBA00022723"/>
    </source>
</evidence>
<evidence type="ECO:0000256" key="17">
    <source>
        <dbReference type="ARBA" id="ARBA00023242"/>
    </source>
</evidence>
<dbReference type="Proteomes" id="UP000225706">
    <property type="component" value="Unassembled WGS sequence"/>
</dbReference>
<organism evidence="30 31">
    <name type="scientific">Stylophora pistillata</name>
    <name type="common">Smooth cauliflower coral</name>
    <dbReference type="NCBI Taxonomy" id="50429"/>
    <lineage>
        <taxon>Eukaryota</taxon>
        <taxon>Metazoa</taxon>
        <taxon>Cnidaria</taxon>
        <taxon>Anthozoa</taxon>
        <taxon>Hexacorallia</taxon>
        <taxon>Scleractinia</taxon>
        <taxon>Astrocoeniina</taxon>
        <taxon>Pocilloporidae</taxon>
        <taxon>Stylophora</taxon>
    </lineage>
</organism>
<dbReference type="STRING" id="50429.A0A2B4T091"/>
<evidence type="ECO:0000313" key="30">
    <source>
        <dbReference type="EMBL" id="PFX34208.1"/>
    </source>
</evidence>
<keyword evidence="16" id="KW-0175">Coiled coil</keyword>
<evidence type="ECO:0000256" key="3">
    <source>
        <dbReference type="ARBA" id="ARBA00004496"/>
    </source>
</evidence>
<evidence type="ECO:0000256" key="1">
    <source>
        <dbReference type="ARBA" id="ARBA00000900"/>
    </source>
</evidence>
<feature type="compositionally biased region" description="Basic and acidic residues" evidence="27">
    <location>
        <begin position="318"/>
        <end position="327"/>
    </location>
</feature>
<dbReference type="SMART" id="SM00361">
    <property type="entry name" value="RRM_1"/>
    <property type="match status" value="1"/>
</dbReference>
<feature type="domain" description="RING-type" evidence="28">
    <location>
        <begin position="8"/>
        <end position="51"/>
    </location>
</feature>
<reference evidence="31" key="1">
    <citation type="journal article" date="2017" name="bioRxiv">
        <title>Comparative analysis of the genomes of Stylophora pistillata and Acropora digitifera provides evidence for extensive differences between species of corals.</title>
        <authorList>
            <person name="Voolstra C.R."/>
            <person name="Li Y."/>
            <person name="Liew Y.J."/>
            <person name="Baumgarten S."/>
            <person name="Zoccola D."/>
            <person name="Flot J.-F."/>
            <person name="Tambutte S."/>
            <person name="Allemand D."/>
            <person name="Aranda M."/>
        </authorList>
    </citation>
    <scope>NUCLEOTIDE SEQUENCE [LARGE SCALE GENOMIC DNA]</scope>
</reference>
<feature type="region of interest" description="Disordered" evidence="27">
    <location>
        <begin position="522"/>
        <end position="589"/>
    </location>
</feature>
<evidence type="ECO:0000256" key="4">
    <source>
        <dbReference type="ARBA" id="ARBA00004906"/>
    </source>
</evidence>
<dbReference type="PANTHER" id="PTHR12603">
    <property type="entry name" value="CCR4-NOT TRANSCRIPTION COMPLEX RELATED"/>
    <property type="match status" value="1"/>
</dbReference>
<keyword evidence="13" id="KW-0862">Zinc</keyword>
<evidence type="ECO:0000256" key="15">
    <source>
        <dbReference type="ARBA" id="ARBA00022884"/>
    </source>
</evidence>
<dbReference type="AlphaFoldDB" id="A0A2B4T091"/>
<dbReference type="InterPro" id="IPR039780">
    <property type="entry name" value="Mot2"/>
</dbReference>
<keyword evidence="12" id="KW-0833">Ubl conjugation pathway</keyword>
<evidence type="ECO:0000256" key="12">
    <source>
        <dbReference type="ARBA" id="ARBA00022786"/>
    </source>
</evidence>
<comment type="subcellular location">
    <subcellularLocation>
        <location evidence="3">Cytoplasm</location>
    </subcellularLocation>
    <subcellularLocation>
        <location evidence="2">Nucleus</location>
    </subcellularLocation>
</comment>
<dbReference type="InterPro" id="IPR035979">
    <property type="entry name" value="RBD_domain_sf"/>
</dbReference>
<evidence type="ECO:0000259" key="29">
    <source>
        <dbReference type="PROSITE" id="PS50102"/>
    </source>
</evidence>
<dbReference type="GO" id="GO:0016567">
    <property type="term" value="P:protein ubiquitination"/>
    <property type="evidence" value="ECO:0007669"/>
    <property type="project" value="TreeGrafter"/>
</dbReference>
<evidence type="ECO:0000256" key="18">
    <source>
        <dbReference type="ARBA" id="ARBA00057081"/>
    </source>
</evidence>
<dbReference type="GO" id="GO:0030014">
    <property type="term" value="C:CCR4-NOT complex"/>
    <property type="evidence" value="ECO:0007669"/>
    <property type="project" value="InterPro"/>
</dbReference>
<dbReference type="PANTHER" id="PTHR12603:SF0">
    <property type="entry name" value="CCR4-NOT TRANSCRIPTION COMPLEX SUBUNIT 4"/>
    <property type="match status" value="1"/>
</dbReference>
<comment type="subunit">
    <text evidence="19">Interacts with CNOT1 via its C-terminus but does not stably associate with the CCR4-NOT complex. Interacts (via RING domain) with UBE2D2. Interacts with ABCE1, PINK1 and PELO.</text>
</comment>
<dbReference type="SUPFAM" id="SSF57850">
    <property type="entry name" value="RING/U-box"/>
    <property type="match status" value="1"/>
</dbReference>
<evidence type="ECO:0000256" key="14">
    <source>
        <dbReference type="ARBA" id="ARBA00022843"/>
    </source>
</evidence>
<comment type="catalytic activity">
    <reaction evidence="1">
        <text>S-ubiquitinyl-[E2 ubiquitin-conjugating enzyme]-L-cysteine + [acceptor protein]-L-lysine = [E2 ubiquitin-conjugating enzyme]-L-cysteine + N(6)-ubiquitinyl-[acceptor protein]-L-lysine.</text>
        <dbReference type="EC" id="2.3.2.27"/>
    </reaction>
</comment>
<evidence type="ECO:0000256" key="7">
    <source>
        <dbReference type="ARBA" id="ARBA00022490"/>
    </source>
</evidence>
<feature type="compositionally biased region" description="Polar residues" evidence="27">
    <location>
        <begin position="328"/>
        <end position="345"/>
    </location>
</feature>
<dbReference type="Pfam" id="PF14570">
    <property type="entry name" value="zf-RING_4"/>
    <property type="match status" value="1"/>
</dbReference>
<proteinExistence type="predicted"/>
<dbReference type="InterPro" id="IPR012677">
    <property type="entry name" value="Nucleotide-bd_a/b_plait_sf"/>
</dbReference>
<dbReference type="Gene3D" id="3.30.70.330">
    <property type="match status" value="1"/>
</dbReference>
<evidence type="ECO:0000256" key="13">
    <source>
        <dbReference type="ARBA" id="ARBA00022833"/>
    </source>
</evidence>
<feature type="compositionally biased region" description="Basic and acidic residues" evidence="27">
    <location>
        <begin position="647"/>
        <end position="660"/>
    </location>
</feature>
<evidence type="ECO:0000256" key="5">
    <source>
        <dbReference type="ARBA" id="ARBA00012483"/>
    </source>
</evidence>
<evidence type="ECO:0000256" key="24">
    <source>
        <dbReference type="ARBA" id="ARBA00083942"/>
    </source>
</evidence>
<gene>
    <name evidence="30" type="primary">CNOT4</name>
    <name evidence="30" type="ORF">AWC38_SpisGene908</name>
</gene>
<accession>A0A2B4T091</accession>
<evidence type="ECO:0000256" key="8">
    <source>
        <dbReference type="ARBA" id="ARBA00022553"/>
    </source>
</evidence>
<dbReference type="SUPFAM" id="SSF54928">
    <property type="entry name" value="RNA-binding domain, RBD"/>
    <property type="match status" value="1"/>
</dbReference>
<dbReference type="CDD" id="cd16618">
    <property type="entry name" value="mRING-HC-C4C4_CNOT4"/>
    <property type="match status" value="1"/>
</dbReference>
<evidence type="ECO:0000256" key="25">
    <source>
        <dbReference type="PROSITE-ProRule" id="PRU00175"/>
    </source>
</evidence>
<dbReference type="GO" id="GO:0005634">
    <property type="term" value="C:nucleus"/>
    <property type="evidence" value="ECO:0007669"/>
    <property type="project" value="UniProtKB-SubCell"/>
</dbReference>
<evidence type="ECO:0000256" key="19">
    <source>
        <dbReference type="ARBA" id="ARBA00062432"/>
    </source>
</evidence>
<dbReference type="InterPro" id="IPR039515">
    <property type="entry name" value="NOT4_mRING-HC-C4C4"/>
</dbReference>
<keyword evidence="10" id="KW-0479">Metal-binding</keyword>
<evidence type="ECO:0000256" key="27">
    <source>
        <dbReference type="SAM" id="MobiDB-lite"/>
    </source>
</evidence>
<feature type="region of interest" description="Disordered" evidence="27">
    <location>
        <begin position="644"/>
        <end position="737"/>
    </location>
</feature>
<evidence type="ECO:0000259" key="28">
    <source>
        <dbReference type="PROSITE" id="PS50089"/>
    </source>
</evidence>
<dbReference type="InterPro" id="IPR003954">
    <property type="entry name" value="RRM_euk-type"/>
</dbReference>
<evidence type="ECO:0000256" key="22">
    <source>
        <dbReference type="ARBA" id="ARBA00077837"/>
    </source>
</evidence>
<evidence type="ECO:0000256" key="2">
    <source>
        <dbReference type="ARBA" id="ARBA00004123"/>
    </source>
</evidence>
<dbReference type="EMBL" id="LSMT01000006">
    <property type="protein sequence ID" value="PFX34208.1"/>
    <property type="molecule type" value="Genomic_DNA"/>
</dbReference>
<dbReference type="InterPro" id="IPR013083">
    <property type="entry name" value="Znf_RING/FYVE/PHD"/>
</dbReference>
<feature type="domain" description="RRM" evidence="29">
    <location>
        <begin position="103"/>
        <end position="187"/>
    </location>
</feature>
<feature type="region of interest" description="Disordered" evidence="27">
    <location>
        <begin position="246"/>
        <end position="345"/>
    </location>
</feature>
<keyword evidence="8" id="KW-0597">Phosphoprotein</keyword>
<dbReference type="OrthoDB" id="1923159at2759"/>
<evidence type="ECO:0000256" key="9">
    <source>
        <dbReference type="ARBA" id="ARBA00022679"/>
    </source>
</evidence>
<comment type="caution">
    <text evidence="30">The sequence shown here is derived from an EMBL/GenBank/DDBJ whole genome shotgun (WGS) entry which is preliminary data.</text>
</comment>
<keyword evidence="31" id="KW-1185">Reference proteome</keyword>
<keyword evidence="14" id="KW-0832">Ubl conjugation</keyword>
<dbReference type="EC" id="2.3.2.27" evidence="5"/>
<dbReference type="PROSITE" id="PS50089">
    <property type="entry name" value="ZF_RING_2"/>
    <property type="match status" value="1"/>
</dbReference>
<keyword evidence="17" id="KW-0539">Nucleus</keyword>
<evidence type="ECO:0000256" key="20">
    <source>
        <dbReference type="ARBA" id="ARBA00071435"/>
    </source>
</evidence>
<evidence type="ECO:0000256" key="11">
    <source>
        <dbReference type="ARBA" id="ARBA00022771"/>
    </source>
</evidence>
<protein>
    <recommendedName>
        <fullName evidence="20">CCR4-NOT transcription complex subunit 4</fullName>
        <ecNumber evidence="5">2.3.2.27</ecNumber>
    </recommendedName>
    <alternativeName>
        <fullName evidence="23">CCR4-associated factor 4</fullName>
    </alternativeName>
    <alternativeName>
        <fullName evidence="24">E3 ubiquitin-protein ligase CNOT4</fullName>
    </alternativeName>
    <alternativeName>
        <fullName evidence="21">Potential transcriptional repressor NOT4Hp</fullName>
    </alternativeName>
    <alternativeName>
        <fullName evidence="22">RING-type E3 ubiquitin transferase CNOT4</fullName>
    </alternativeName>
</protein>
<keyword evidence="15 26" id="KW-0694">RNA-binding</keyword>
<dbReference type="InterPro" id="IPR000504">
    <property type="entry name" value="RRM_dom"/>
</dbReference>
<keyword evidence="9" id="KW-0808">Transferase</keyword>
<sequence length="737" mass="82410">MQASDAECPLCMEQLEIDDVNFFPCTCGYQICRFCWHRIRTDENGLCPACRKPYSEDPAVYTPLSQDEIQRILKERKQKDVQRKQKVTENRKHLANVRVVQKNLVFVVGLTQRLADPELLKRPEYFSKFGKIHKIVVNNSTNYAGPQGPSASAYITYVKEEDAIKAIIAVCNTHLDGRTLKASLGTTKYCSYFLRNIPCPKMDCMYLHELGDGAGSFTKDEMQAGKHQEYEQQLIAFYSKKMGLSNDKDKNEEWPVEDGGENRVSPHLPSGGAWAGKDEDEEGVTCQNISENEDSSVRDRKVEDWEELCLPSATTTTTEHKPSDTIRQEQPANPPQSTYSNAGWGNTESAGRALDTSGLFSADLCSGLGLSNLHLKVDGEDDLGFDPWNECSKGLADLLQEENKTTVPGQTHNISTASQPQNFVSGFPPNSNEIKNWQDGLRALLPNININFSDSLLSQQQTSWHHSAPLTEQHYPDWPFFSQQAQSPFQVRPPPGFECKSPTSHHMPMLDDPGILWSKALDTGNPRGNNLARPVSNGYPGMHPFRRQAEPQSTAAVSSAEKLKESSSIESSHEEVNSGTRTKELLPVSEPLADDITITMTEGTHGVNPSSGLTNCIKQRKTRVSELSIIDVNDPLPTHCANSLLEHNTEKKKRDSRIQETNRQYKHGQIQGVNKRDERQSQQSRHSGTKTRQSETTGGSTRKQTHSHQDSDNSHMKAVPSQYYDKRRKDYTSGSVG</sequence>
<feature type="compositionally biased region" description="Basic and acidic residues" evidence="27">
    <location>
        <begin position="561"/>
        <end position="584"/>
    </location>
</feature>
<evidence type="ECO:0000256" key="6">
    <source>
        <dbReference type="ARBA" id="ARBA00022481"/>
    </source>
</evidence>
<evidence type="ECO:0000256" key="26">
    <source>
        <dbReference type="PROSITE-ProRule" id="PRU00176"/>
    </source>
</evidence>
<feature type="compositionally biased region" description="Polar residues" evidence="27">
    <location>
        <begin position="681"/>
        <end position="702"/>
    </location>
</feature>
<evidence type="ECO:0000256" key="21">
    <source>
        <dbReference type="ARBA" id="ARBA00075062"/>
    </source>
</evidence>
<name>A0A2B4T091_STYPI</name>
<evidence type="ECO:0000313" key="31">
    <source>
        <dbReference type="Proteomes" id="UP000225706"/>
    </source>
</evidence>
<evidence type="ECO:0000256" key="23">
    <source>
        <dbReference type="ARBA" id="ARBA00083547"/>
    </source>
</evidence>
<dbReference type="PROSITE" id="PS50102">
    <property type="entry name" value="RRM"/>
    <property type="match status" value="1"/>
</dbReference>
<dbReference type="FunFam" id="3.30.40.10:FF:000006">
    <property type="entry name" value="CCR4-NOT transcription complex subunit 4"/>
    <property type="match status" value="1"/>
</dbReference>
<keyword evidence="6" id="KW-0488">Methylation</keyword>
<keyword evidence="11 25" id="KW-0863">Zinc-finger</keyword>
<comment type="pathway">
    <text evidence="4">Protein modification; protein ubiquitination.</text>
</comment>
<dbReference type="GO" id="GO:0003723">
    <property type="term" value="F:RNA binding"/>
    <property type="evidence" value="ECO:0007669"/>
    <property type="project" value="UniProtKB-UniRule"/>
</dbReference>
<dbReference type="GO" id="GO:0008270">
    <property type="term" value="F:zinc ion binding"/>
    <property type="evidence" value="ECO:0007669"/>
    <property type="project" value="UniProtKB-KW"/>
</dbReference>
<keyword evidence="7" id="KW-0963">Cytoplasm</keyword>
<dbReference type="CDD" id="cd12438">
    <property type="entry name" value="RRM_CNOT4"/>
    <property type="match status" value="1"/>
</dbReference>
<dbReference type="Pfam" id="PF00076">
    <property type="entry name" value="RRM_1"/>
    <property type="match status" value="1"/>
</dbReference>